<evidence type="ECO:0000313" key="7">
    <source>
        <dbReference type="EMBL" id="QDT58704.1"/>
    </source>
</evidence>
<feature type="transmembrane region" description="Helical" evidence="5">
    <location>
        <begin position="6"/>
        <end position="22"/>
    </location>
</feature>
<sequence length="270" mass="29240">MSLLIMLISAGAIIVLVKYGLLKGIDHVSEALNLSVKTRGKLTGYATSVPELVCLVAAGLHGVWEAGLWNIASSNIINVVLLIMAGIRYRQLHELLHWRFFDELFFAGLAILTPIGLMHFGLETQWYLVPLLLGLFVFYQWMDAKANKKTGEEEHPAGGNLPLGIILMITVLVAIVVVGTFLGDATAAVVNEMNLRPALAGWILGFATSIPEMITFFAVYGAAKKEGKLDGLDDTQEALDNLTGSNMSNLGFVYPVGLAVYLVAFKLFGS</sequence>
<evidence type="ECO:0000256" key="2">
    <source>
        <dbReference type="ARBA" id="ARBA00022692"/>
    </source>
</evidence>
<dbReference type="RefSeq" id="WP_145270023.1">
    <property type="nucleotide sequence ID" value="NZ_CP036272.1"/>
</dbReference>
<feature type="transmembrane region" description="Helical" evidence="5">
    <location>
        <begin position="163"/>
        <end position="182"/>
    </location>
</feature>
<evidence type="ECO:0000256" key="5">
    <source>
        <dbReference type="SAM" id="Phobius"/>
    </source>
</evidence>
<dbReference type="InterPro" id="IPR004837">
    <property type="entry name" value="NaCa_Exmemb"/>
</dbReference>
<dbReference type="Pfam" id="PF01699">
    <property type="entry name" value="Na_Ca_ex"/>
    <property type="match status" value="2"/>
</dbReference>
<protein>
    <submittedName>
        <fullName evidence="7">Putative calcium/sodium:proton antiporter</fullName>
    </submittedName>
</protein>
<keyword evidence="2 5" id="KW-0812">Transmembrane</keyword>
<name>A0A517SRF3_9BACT</name>
<feature type="transmembrane region" description="Helical" evidence="5">
    <location>
        <begin position="42"/>
        <end position="61"/>
    </location>
</feature>
<evidence type="ECO:0000259" key="6">
    <source>
        <dbReference type="Pfam" id="PF01699"/>
    </source>
</evidence>
<dbReference type="Proteomes" id="UP000315003">
    <property type="component" value="Chromosome"/>
</dbReference>
<proteinExistence type="predicted"/>
<feature type="domain" description="Sodium/calcium exchanger membrane region" evidence="6">
    <location>
        <begin position="3"/>
        <end position="140"/>
    </location>
</feature>
<feature type="transmembrane region" description="Helical" evidence="5">
    <location>
        <begin position="67"/>
        <end position="88"/>
    </location>
</feature>
<dbReference type="Gene3D" id="1.20.1420.30">
    <property type="entry name" value="NCX, central ion-binding region"/>
    <property type="match status" value="1"/>
</dbReference>
<evidence type="ECO:0000256" key="3">
    <source>
        <dbReference type="ARBA" id="ARBA00022989"/>
    </source>
</evidence>
<dbReference type="AlphaFoldDB" id="A0A517SRF3"/>
<dbReference type="OrthoDB" id="263460at2"/>
<keyword evidence="8" id="KW-1185">Reference proteome</keyword>
<gene>
    <name evidence="7" type="ORF">SV7mr_12020</name>
</gene>
<evidence type="ECO:0000256" key="4">
    <source>
        <dbReference type="ARBA" id="ARBA00023136"/>
    </source>
</evidence>
<dbReference type="GO" id="GO:0016020">
    <property type="term" value="C:membrane"/>
    <property type="evidence" value="ECO:0007669"/>
    <property type="project" value="UniProtKB-SubCell"/>
</dbReference>
<accession>A0A517SRF3</accession>
<feature type="domain" description="Sodium/calcium exchanger membrane region" evidence="6">
    <location>
        <begin position="164"/>
        <end position="260"/>
    </location>
</feature>
<dbReference type="InterPro" id="IPR044880">
    <property type="entry name" value="NCX_ion-bd_dom_sf"/>
</dbReference>
<dbReference type="GO" id="GO:0055085">
    <property type="term" value="P:transmembrane transport"/>
    <property type="evidence" value="ECO:0007669"/>
    <property type="project" value="InterPro"/>
</dbReference>
<reference evidence="7 8" key="1">
    <citation type="submission" date="2019-02" db="EMBL/GenBank/DDBJ databases">
        <title>Deep-cultivation of Planctomycetes and their phenomic and genomic characterization uncovers novel biology.</title>
        <authorList>
            <person name="Wiegand S."/>
            <person name="Jogler M."/>
            <person name="Boedeker C."/>
            <person name="Pinto D."/>
            <person name="Vollmers J."/>
            <person name="Rivas-Marin E."/>
            <person name="Kohn T."/>
            <person name="Peeters S.H."/>
            <person name="Heuer A."/>
            <person name="Rast P."/>
            <person name="Oberbeckmann S."/>
            <person name="Bunk B."/>
            <person name="Jeske O."/>
            <person name="Meyerdierks A."/>
            <person name="Storesund J.E."/>
            <person name="Kallscheuer N."/>
            <person name="Luecker S."/>
            <person name="Lage O.M."/>
            <person name="Pohl T."/>
            <person name="Merkel B.J."/>
            <person name="Hornburger P."/>
            <person name="Mueller R.-W."/>
            <person name="Bruemmer F."/>
            <person name="Labrenz M."/>
            <person name="Spormann A.M."/>
            <person name="Op den Camp H."/>
            <person name="Overmann J."/>
            <person name="Amann R."/>
            <person name="Jetten M.S.M."/>
            <person name="Mascher T."/>
            <person name="Medema M.H."/>
            <person name="Devos D.P."/>
            <person name="Kaster A.-K."/>
            <person name="Ovreas L."/>
            <person name="Rohde M."/>
            <person name="Galperin M.Y."/>
            <person name="Jogler C."/>
        </authorList>
    </citation>
    <scope>NUCLEOTIDE SEQUENCE [LARGE SCALE GENOMIC DNA]</scope>
    <source>
        <strain evidence="7 8">SV_7m_r</strain>
    </source>
</reference>
<feature type="transmembrane region" description="Helical" evidence="5">
    <location>
        <begin position="126"/>
        <end position="142"/>
    </location>
</feature>
<dbReference type="EMBL" id="CP036272">
    <property type="protein sequence ID" value="QDT58704.1"/>
    <property type="molecule type" value="Genomic_DNA"/>
</dbReference>
<feature type="transmembrane region" description="Helical" evidence="5">
    <location>
        <begin position="202"/>
        <end position="223"/>
    </location>
</feature>
<feature type="transmembrane region" description="Helical" evidence="5">
    <location>
        <begin position="252"/>
        <end position="269"/>
    </location>
</feature>
<organism evidence="7 8">
    <name type="scientific">Stieleria bergensis</name>
    <dbReference type="NCBI Taxonomy" id="2528025"/>
    <lineage>
        <taxon>Bacteria</taxon>
        <taxon>Pseudomonadati</taxon>
        <taxon>Planctomycetota</taxon>
        <taxon>Planctomycetia</taxon>
        <taxon>Pirellulales</taxon>
        <taxon>Pirellulaceae</taxon>
        <taxon>Stieleria</taxon>
    </lineage>
</organism>
<evidence type="ECO:0000313" key="8">
    <source>
        <dbReference type="Proteomes" id="UP000315003"/>
    </source>
</evidence>
<evidence type="ECO:0000256" key="1">
    <source>
        <dbReference type="ARBA" id="ARBA00004141"/>
    </source>
</evidence>
<feature type="transmembrane region" description="Helical" evidence="5">
    <location>
        <begin position="100"/>
        <end position="120"/>
    </location>
</feature>
<keyword evidence="4 5" id="KW-0472">Membrane</keyword>
<keyword evidence="3 5" id="KW-1133">Transmembrane helix</keyword>
<comment type="subcellular location">
    <subcellularLocation>
        <location evidence="1">Membrane</location>
        <topology evidence="1">Multi-pass membrane protein</topology>
    </subcellularLocation>
</comment>